<evidence type="ECO:0000256" key="3">
    <source>
        <dbReference type="ARBA" id="ARBA00022884"/>
    </source>
</evidence>
<proteinExistence type="inferred from homology"/>
<accession>E1JVW1</accession>
<gene>
    <name evidence="7" type="primary">rplR</name>
    <name evidence="8" type="ORF">DesfrDRAFT_1760</name>
</gene>
<evidence type="ECO:0000313" key="8">
    <source>
        <dbReference type="EMBL" id="EFL51599.1"/>
    </source>
</evidence>
<dbReference type="HAMAP" id="MF_01337_B">
    <property type="entry name" value="Ribosomal_uL18_B"/>
    <property type="match status" value="1"/>
</dbReference>
<dbReference type="AlphaFoldDB" id="E1JVW1"/>
<evidence type="ECO:0000256" key="6">
    <source>
        <dbReference type="ARBA" id="ARBA00035197"/>
    </source>
</evidence>
<keyword evidence="4 7" id="KW-0689">Ribosomal protein</keyword>
<dbReference type="PANTHER" id="PTHR12899:SF3">
    <property type="entry name" value="LARGE RIBOSOMAL SUBUNIT PROTEIN UL18M"/>
    <property type="match status" value="1"/>
</dbReference>
<comment type="caution">
    <text evidence="8">The sequence shown here is derived from an EMBL/GenBank/DDBJ whole genome shotgun (WGS) entry which is preliminary data.</text>
</comment>
<comment type="similarity">
    <text evidence="1 7">Belongs to the universal ribosomal protein uL18 family.</text>
</comment>
<dbReference type="CDD" id="cd00432">
    <property type="entry name" value="Ribosomal_L18_L5e"/>
    <property type="match status" value="1"/>
</dbReference>
<dbReference type="SUPFAM" id="SSF53137">
    <property type="entry name" value="Translational machinery components"/>
    <property type="match status" value="1"/>
</dbReference>
<keyword evidence="2 7" id="KW-0699">rRNA-binding</keyword>
<dbReference type="Proteomes" id="UP000006250">
    <property type="component" value="Unassembled WGS sequence"/>
</dbReference>
<reference evidence="8 9" key="1">
    <citation type="submission" date="2010-08" db="EMBL/GenBank/DDBJ databases">
        <title>The draft genome of Desulfovibrio fructosovorans JJ.</title>
        <authorList>
            <consortium name="US DOE Joint Genome Institute (JGI-PGF)"/>
            <person name="Lucas S."/>
            <person name="Copeland A."/>
            <person name="Lapidus A."/>
            <person name="Cheng J.-F."/>
            <person name="Bruce D."/>
            <person name="Goodwin L."/>
            <person name="Pitluck S."/>
            <person name="Land M.L."/>
            <person name="Hauser L."/>
            <person name="Chang Y.-J."/>
            <person name="Jeffries C."/>
            <person name="Wall J.D."/>
            <person name="Stahl D.A."/>
            <person name="Arkin A.P."/>
            <person name="Dehal P."/>
            <person name="Stolyar S.M."/>
            <person name="Hazen T.C."/>
            <person name="Woyke T.J."/>
        </authorList>
    </citation>
    <scope>NUCLEOTIDE SEQUENCE [LARGE SCALE GENOMIC DNA]</scope>
    <source>
        <strain evidence="8 9">JJ</strain>
    </source>
</reference>
<sequence>MKMSKTLARARRKVRIRKKLVGSAERPRLVVFRSNRHIYAQVIDDLSGQTLVSSSSLTLGKADEPLKADKEAATKVGKDLAQKALERNIEAVVFDRSGYIYHGRIKALADGARDGGLKF</sequence>
<dbReference type="NCBIfam" id="TIGR00060">
    <property type="entry name" value="L18_bact"/>
    <property type="match status" value="1"/>
</dbReference>
<comment type="function">
    <text evidence="7">This is one of the proteins that bind and probably mediate the attachment of the 5S RNA into the large ribosomal subunit, where it forms part of the central protuberance.</text>
</comment>
<name>E1JVW1_SOLFR</name>
<dbReference type="PANTHER" id="PTHR12899">
    <property type="entry name" value="39S RIBOSOMAL PROTEIN L18, MITOCHONDRIAL"/>
    <property type="match status" value="1"/>
</dbReference>
<dbReference type="OrthoDB" id="9810939at2"/>
<dbReference type="eggNOG" id="COG0256">
    <property type="taxonomic scope" value="Bacteria"/>
</dbReference>
<dbReference type="RefSeq" id="WP_005993047.1">
    <property type="nucleotide sequence ID" value="NZ_AECZ01000009.1"/>
</dbReference>
<evidence type="ECO:0000256" key="4">
    <source>
        <dbReference type="ARBA" id="ARBA00022980"/>
    </source>
</evidence>
<dbReference type="EMBL" id="AECZ01000009">
    <property type="protein sequence ID" value="EFL51599.1"/>
    <property type="molecule type" value="Genomic_DNA"/>
</dbReference>
<organism evidence="8 9">
    <name type="scientific">Solidesulfovibrio fructosivorans JJ]</name>
    <dbReference type="NCBI Taxonomy" id="596151"/>
    <lineage>
        <taxon>Bacteria</taxon>
        <taxon>Pseudomonadati</taxon>
        <taxon>Thermodesulfobacteriota</taxon>
        <taxon>Desulfovibrionia</taxon>
        <taxon>Desulfovibrionales</taxon>
        <taxon>Desulfovibrionaceae</taxon>
        <taxon>Solidesulfovibrio</taxon>
    </lineage>
</organism>
<dbReference type="STRING" id="596151.DesfrDRAFT_1760"/>
<protein>
    <recommendedName>
        <fullName evidence="6 7">Large ribosomal subunit protein uL18</fullName>
    </recommendedName>
</protein>
<dbReference type="Pfam" id="PF00861">
    <property type="entry name" value="Ribosomal_L18p"/>
    <property type="match status" value="1"/>
</dbReference>
<dbReference type="FunFam" id="3.30.420.100:FF:000001">
    <property type="entry name" value="50S ribosomal protein L18"/>
    <property type="match status" value="1"/>
</dbReference>
<dbReference type="Gene3D" id="3.30.420.100">
    <property type="match status" value="1"/>
</dbReference>
<dbReference type="InterPro" id="IPR057268">
    <property type="entry name" value="Ribosomal_L18"/>
</dbReference>
<dbReference type="GO" id="GO:0008097">
    <property type="term" value="F:5S rRNA binding"/>
    <property type="evidence" value="ECO:0007669"/>
    <property type="project" value="TreeGrafter"/>
</dbReference>
<dbReference type="InterPro" id="IPR004389">
    <property type="entry name" value="Ribosomal_uL18_bac-type"/>
</dbReference>
<evidence type="ECO:0000256" key="2">
    <source>
        <dbReference type="ARBA" id="ARBA00022730"/>
    </source>
</evidence>
<comment type="subunit">
    <text evidence="7">Part of the 50S ribosomal subunit; part of the 5S rRNA/L5/L18/L25 subcomplex. Contacts the 5S and 23S rRNAs.</text>
</comment>
<keyword evidence="5 7" id="KW-0687">Ribonucleoprotein</keyword>
<dbReference type="InterPro" id="IPR005484">
    <property type="entry name" value="Ribosomal_uL18_bac/plant/anim"/>
</dbReference>
<evidence type="ECO:0000256" key="5">
    <source>
        <dbReference type="ARBA" id="ARBA00023274"/>
    </source>
</evidence>
<evidence type="ECO:0000313" key="9">
    <source>
        <dbReference type="Proteomes" id="UP000006250"/>
    </source>
</evidence>
<evidence type="ECO:0000256" key="1">
    <source>
        <dbReference type="ARBA" id="ARBA00007116"/>
    </source>
</evidence>
<keyword evidence="3 7" id="KW-0694">RNA-binding</keyword>
<dbReference type="GO" id="GO:0006412">
    <property type="term" value="P:translation"/>
    <property type="evidence" value="ECO:0007669"/>
    <property type="project" value="UniProtKB-UniRule"/>
</dbReference>
<evidence type="ECO:0000256" key="7">
    <source>
        <dbReference type="HAMAP-Rule" id="MF_01337"/>
    </source>
</evidence>
<dbReference type="GO" id="GO:0003735">
    <property type="term" value="F:structural constituent of ribosome"/>
    <property type="evidence" value="ECO:0007669"/>
    <property type="project" value="InterPro"/>
</dbReference>
<dbReference type="GO" id="GO:0022625">
    <property type="term" value="C:cytosolic large ribosomal subunit"/>
    <property type="evidence" value="ECO:0007669"/>
    <property type="project" value="TreeGrafter"/>
</dbReference>
<keyword evidence="9" id="KW-1185">Reference proteome</keyword>